<dbReference type="GO" id="GO:0006338">
    <property type="term" value="P:chromatin remodeling"/>
    <property type="evidence" value="ECO:0007669"/>
    <property type="project" value="InterPro"/>
</dbReference>
<reference evidence="3" key="1">
    <citation type="submission" date="2021-01" db="EMBL/GenBank/DDBJ databases">
        <authorList>
            <person name="Li R."/>
            <person name="Bekaert M."/>
        </authorList>
    </citation>
    <scope>NUCLEOTIDE SEQUENCE</scope>
    <source>
        <strain evidence="3">Farmed</strain>
    </source>
</reference>
<evidence type="ECO:0000313" key="3">
    <source>
        <dbReference type="EMBL" id="CAE1332254.1"/>
    </source>
</evidence>
<accession>A0A812EZ86</accession>
<dbReference type="Gene3D" id="3.30.60.190">
    <property type="match status" value="1"/>
</dbReference>
<evidence type="ECO:0000256" key="1">
    <source>
        <dbReference type="SAM" id="MobiDB-lite"/>
    </source>
</evidence>
<gene>
    <name evidence="3" type="ORF">SPHA_81297</name>
</gene>
<protein>
    <submittedName>
        <fullName evidence="3">INO80B</fullName>
    </submittedName>
</protein>
<dbReference type="CDD" id="cd23021">
    <property type="entry name" value="zf-HIT_IN80B"/>
    <property type="match status" value="1"/>
</dbReference>
<feature type="compositionally biased region" description="Basic residues" evidence="1">
    <location>
        <begin position="238"/>
        <end position="247"/>
    </location>
</feature>
<feature type="region of interest" description="Disordered" evidence="1">
    <location>
        <begin position="237"/>
        <end position="279"/>
    </location>
</feature>
<dbReference type="GO" id="GO:0031011">
    <property type="term" value="C:Ino80 complex"/>
    <property type="evidence" value="ECO:0007669"/>
    <property type="project" value="InterPro"/>
</dbReference>
<feature type="region of interest" description="Disordered" evidence="1">
    <location>
        <begin position="1"/>
        <end position="54"/>
    </location>
</feature>
<dbReference type="Pfam" id="PF04795">
    <property type="entry name" value="PAPA-1"/>
    <property type="match status" value="1"/>
</dbReference>
<feature type="compositionally biased region" description="Basic and acidic residues" evidence="1">
    <location>
        <begin position="248"/>
        <end position="272"/>
    </location>
</feature>
<comment type="caution">
    <text evidence="3">The sequence shown here is derived from an EMBL/GenBank/DDBJ whole genome shotgun (WGS) entry which is preliminary data.</text>
</comment>
<feature type="compositionally biased region" description="Polar residues" evidence="1">
    <location>
        <begin position="40"/>
        <end position="52"/>
    </location>
</feature>
<organism evidence="3 4">
    <name type="scientific">Acanthosepion pharaonis</name>
    <name type="common">Pharaoh cuttlefish</name>
    <name type="synonym">Sepia pharaonis</name>
    <dbReference type="NCBI Taxonomy" id="158019"/>
    <lineage>
        <taxon>Eukaryota</taxon>
        <taxon>Metazoa</taxon>
        <taxon>Spiralia</taxon>
        <taxon>Lophotrochozoa</taxon>
        <taxon>Mollusca</taxon>
        <taxon>Cephalopoda</taxon>
        <taxon>Coleoidea</taxon>
        <taxon>Decapodiformes</taxon>
        <taxon>Sepiida</taxon>
        <taxon>Sepiina</taxon>
        <taxon>Sepiidae</taxon>
        <taxon>Acanthosepion</taxon>
    </lineage>
</organism>
<dbReference type="Proteomes" id="UP000597762">
    <property type="component" value="Unassembled WGS sequence"/>
</dbReference>
<sequence length="360" mass="40713">MGKKKDQANEEDTTDSPVSHKKHKKHKKKHKKRKEEEETSPVTHSNLLSDSKPSIKLKIRLGGETLSSKKFVLKDDSNVSVAAFPLTTTSSSVSRTTKPVVSKVATVAKEEHIDVEVDDTQLPDPLASAIHPGFLDPNSIISGILAPSIYPWANQEDAEESLEPEENKEEISNEEQAWLDALEAGELDDFGEIRKPKDPNLLTARQRALLHGKQEQELLELPTGYKTVELTEEQIQRRQQRAKKRRQQAQEKREKDKKQTLERLLKKQETKSKGPKIKSSKRLEIPRYRYVNGVSGIFISMPFGFDFPVSTVPIQEPSKVPMCGVRNCTQPKKYSCSKTGVPLCSLQCYKKNLLIHKLVM</sequence>
<dbReference type="EMBL" id="CAHIKZ030005630">
    <property type="protein sequence ID" value="CAE1332254.1"/>
    <property type="molecule type" value="Genomic_DNA"/>
</dbReference>
<keyword evidence="4" id="KW-1185">Reference proteome</keyword>
<dbReference type="InterPro" id="IPR007529">
    <property type="entry name" value="Znf_HIT"/>
</dbReference>
<evidence type="ECO:0000259" key="2">
    <source>
        <dbReference type="SMART" id="SM01406"/>
    </source>
</evidence>
<dbReference type="AlphaFoldDB" id="A0A812EZ86"/>
<evidence type="ECO:0000313" key="4">
    <source>
        <dbReference type="Proteomes" id="UP000597762"/>
    </source>
</evidence>
<dbReference type="SMART" id="SM01406">
    <property type="entry name" value="PAPA-1"/>
    <property type="match status" value="1"/>
</dbReference>
<dbReference type="Pfam" id="PF04438">
    <property type="entry name" value="zf-HIT"/>
    <property type="match status" value="1"/>
</dbReference>
<dbReference type="PANTHER" id="PTHR21561:SF12">
    <property type="entry name" value="INO80 COMPLEX SUBUNIT B"/>
    <property type="match status" value="1"/>
</dbReference>
<dbReference type="InterPro" id="IPR006880">
    <property type="entry name" value="INO80B_C"/>
</dbReference>
<proteinExistence type="predicted"/>
<name>A0A812EZ86_ACAPH</name>
<feature type="domain" description="INO80 complex subunit B-like conserved region" evidence="2">
    <location>
        <begin position="233"/>
        <end position="305"/>
    </location>
</feature>
<dbReference type="OrthoDB" id="2021186at2759"/>
<dbReference type="InterPro" id="IPR029523">
    <property type="entry name" value="INO80B/Ies2"/>
</dbReference>
<feature type="compositionally biased region" description="Basic residues" evidence="1">
    <location>
        <begin position="19"/>
        <end position="33"/>
    </location>
</feature>
<dbReference type="PANTHER" id="PTHR21561">
    <property type="entry name" value="INO80 COMPLEX SUBUNIT B"/>
    <property type="match status" value="1"/>
</dbReference>